<dbReference type="InterPro" id="IPR013083">
    <property type="entry name" value="Znf_RING/FYVE/PHD"/>
</dbReference>
<keyword evidence="2" id="KW-0863">Zinc-finger</keyword>
<evidence type="ECO:0000256" key="2">
    <source>
        <dbReference type="ARBA" id="ARBA00022771"/>
    </source>
</evidence>
<keyword evidence="1" id="KW-0479">Metal-binding</keyword>
<dbReference type="SUPFAM" id="SSF57850">
    <property type="entry name" value="RING/U-box"/>
    <property type="match status" value="1"/>
</dbReference>
<dbReference type="InterPro" id="IPR001841">
    <property type="entry name" value="Znf_RING"/>
</dbReference>
<evidence type="ECO:0000313" key="5">
    <source>
        <dbReference type="EMBL" id="QHT31384.1"/>
    </source>
</evidence>
<dbReference type="SMART" id="SM00184">
    <property type="entry name" value="RING"/>
    <property type="match status" value="1"/>
</dbReference>
<sequence length="271" mass="31201">MNTEVYNAENRTTGVIVPTNRINRLRHTARCCSFCRQNGHNITTCNDSRLTLFEELCKSQKTLFELEENPIEKFTDWAFEYYLSDSLLVKSFAIRKCGSTTRTPLINLIDTVVNYIYNIDTYSNANEDFIPLSQELQFHRFITGAAGLLLLQQNNNGEINNPNNSEIISRLEVIISNFILYGNLGNNIKYDVDLTNRSTSLCDCSICYESVEHINFVKFNCKHEFCKDCAKHILTNCEQYKTPTCALCRAEIKEITSKTEEVKEYISNIIM</sequence>
<dbReference type="PROSITE" id="PS00518">
    <property type="entry name" value="ZF_RING_1"/>
    <property type="match status" value="1"/>
</dbReference>
<dbReference type="InterPro" id="IPR017907">
    <property type="entry name" value="Znf_RING_CS"/>
</dbReference>
<dbReference type="Gene3D" id="3.30.40.10">
    <property type="entry name" value="Zinc/RING finger domain, C3HC4 (zinc finger)"/>
    <property type="match status" value="1"/>
</dbReference>
<name>A0A6C0EQC9_9ZZZZ</name>
<organism evidence="5">
    <name type="scientific">viral metagenome</name>
    <dbReference type="NCBI Taxonomy" id="1070528"/>
    <lineage>
        <taxon>unclassified sequences</taxon>
        <taxon>metagenomes</taxon>
        <taxon>organismal metagenomes</taxon>
    </lineage>
</organism>
<protein>
    <recommendedName>
        <fullName evidence="4">RING-type domain-containing protein</fullName>
    </recommendedName>
</protein>
<accession>A0A6C0EQC9</accession>
<dbReference type="GO" id="GO:0008270">
    <property type="term" value="F:zinc ion binding"/>
    <property type="evidence" value="ECO:0007669"/>
    <property type="project" value="UniProtKB-KW"/>
</dbReference>
<evidence type="ECO:0000259" key="4">
    <source>
        <dbReference type="PROSITE" id="PS50089"/>
    </source>
</evidence>
<dbReference type="EMBL" id="MN738918">
    <property type="protein sequence ID" value="QHT31384.1"/>
    <property type="molecule type" value="Genomic_DNA"/>
</dbReference>
<proteinExistence type="predicted"/>
<reference evidence="5" key="1">
    <citation type="journal article" date="2020" name="Nature">
        <title>Giant virus diversity and host interactions through global metagenomics.</title>
        <authorList>
            <person name="Schulz F."/>
            <person name="Roux S."/>
            <person name="Paez-Espino D."/>
            <person name="Jungbluth S."/>
            <person name="Walsh D.A."/>
            <person name="Denef V.J."/>
            <person name="McMahon K.D."/>
            <person name="Konstantinidis K.T."/>
            <person name="Eloe-Fadrosh E.A."/>
            <person name="Kyrpides N.C."/>
            <person name="Woyke T."/>
        </authorList>
    </citation>
    <scope>NUCLEOTIDE SEQUENCE</scope>
    <source>
        <strain evidence="5">GVMAG-M-3300009155-2</strain>
    </source>
</reference>
<dbReference type="AlphaFoldDB" id="A0A6C0EQC9"/>
<dbReference type="PROSITE" id="PS50089">
    <property type="entry name" value="ZF_RING_2"/>
    <property type="match status" value="1"/>
</dbReference>
<keyword evidence="3" id="KW-0862">Zinc</keyword>
<evidence type="ECO:0000256" key="1">
    <source>
        <dbReference type="ARBA" id="ARBA00022723"/>
    </source>
</evidence>
<evidence type="ECO:0000256" key="3">
    <source>
        <dbReference type="ARBA" id="ARBA00022833"/>
    </source>
</evidence>
<feature type="domain" description="RING-type" evidence="4">
    <location>
        <begin position="204"/>
        <end position="249"/>
    </location>
</feature>